<feature type="non-terminal residue" evidence="3">
    <location>
        <position position="96"/>
    </location>
</feature>
<gene>
    <name evidence="3" type="ORF">N308_08441</name>
</gene>
<dbReference type="Proteomes" id="UP000053584">
    <property type="component" value="Unassembled WGS sequence"/>
</dbReference>
<evidence type="ECO:0000256" key="1">
    <source>
        <dbReference type="SAM" id="MobiDB-lite"/>
    </source>
</evidence>
<protein>
    <recommendedName>
        <fullName evidence="2">Ubiquitin-activating enzyme E1 C-terminal domain-containing protein</fullName>
    </recommendedName>
</protein>
<dbReference type="EMBL" id="KL206632">
    <property type="protein sequence ID" value="KFV84325.1"/>
    <property type="molecule type" value="Genomic_DNA"/>
</dbReference>
<sequence length="96" mass="10931">VQGIGANGQEMTVQELLDWLQKVHGLAVVMLLHGYTVLYNKEQDEETRAQQQAQRLSESLEGAGEPRPRELELQYVCEGEEDQDEDTCPRLLCYLP</sequence>
<dbReference type="AlphaFoldDB" id="A0A093HXQ3"/>
<dbReference type="Gene3D" id="3.10.290.60">
    <property type="entry name" value="Ubiquitin-activating enzyme E1, UFD domain"/>
    <property type="match status" value="1"/>
</dbReference>
<proteinExistence type="predicted"/>
<dbReference type="InterPro" id="IPR038252">
    <property type="entry name" value="UBA_E1_C_sf"/>
</dbReference>
<evidence type="ECO:0000259" key="2">
    <source>
        <dbReference type="SMART" id="SM00985"/>
    </source>
</evidence>
<evidence type="ECO:0000313" key="4">
    <source>
        <dbReference type="Proteomes" id="UP000053584"/>
    </source>
</evidence>
<feature type="non-terminal residue" evidence="3">
    <location>
        <position position="1"/>
    </location>
</feature>
<accession>A0A093HXQ3</accession>
<dbReference type="InterPro" id="IPR018965">
    <property type="entry name" value="Ub-activating_enz_E1_C"/>
</dbReference>
<reference evidence="3 4" key="1">
    <citation type="submission" date="2014-04" db="EMBL/GenBank/DDBJ databases">
        <title>Genome evolution of avian class.</title>
        <authorList>
            <person name="Zhang G."/>
            <person name="Li C."/>
        </authorList>
    </citation>
    <scope>NUCLEOTIDE SEQUENCE [LARGE SCALE GENOMIC DNA]</scope>
    <source>
        <strain evidence="3">BGI_N308</strain>
    </source>
</reference>
<keyword evidence="4" id="KW-1185">Reference proteome</keyword>
<dbReference type="SMART" id="SM00985">
    <property type="entry name" value="UBA_e1_C"/>
    <property type="match status" value="1"/>
</dbReference>
<dbReference type="Pfam" id="PF09358">
    <property type="entry name" value="E1_UFD"/>
    <property type="match status" value="1"/>
</dbReference>
<feature type="domain" description="Ubiquitin-activating enzyme E1 C-terminal" evidence="2">
    <location>
        <begin position="1"/>
        <end position="91"/>
    </location>
</feature>
<evidence type="ECO:0000313" key="3">
    <source>
        <dbReference type="EMBL" id="KFV84325.1"/>
    </source>
</evidence>
<name>A0A093HXQ3_STRCA</name>
<organism evidence="3 4">
    <name type="scientific">Struthio camelus australis</name>
    <dbReference type="NCBI Taxonomy" id="441894"/>
    <lineage>
        <taxon>Eukaryota</taxon>
        <taxon>Metazoa</taxon>
        <taxon>Chordata</taxon>
        <taxon>Craniata</taxon>
        <taxon>Vertebrata</taxon>
        <taxon>Euteleostomi</taxon>
        <taxon>Archelosauria</taxon>
        <taxon>Archosauria</taxon>
        <taxon>Dinosauria</taxon>
        <taxon>Saurischia</taxon>
        <taxon>Theropoda</taxon>
        <taxon>Coelurosauria</taxon>
        <taxon>Aves</taxon>
        <taxon>Palaeognathae</taxon>
        <taxon>Struthioniformes</taxon>
        <taxon>Struthionidae</taxon>
        <taxon>Struthio</taxon>
    </lineage>
</organism>
<feature type="region of interest" description="Disordered" evidence="1">
    <location>
        <begin position="43"/>
        <end position="68"/>
    </location>
</feature>